<reference evidence="1 2" key="1">
    <citation type="submission" date="2018-02" db="EMBL/GenBank/DDBJ databases">
        <title>Draft genome of wild Prunus yedoensis var. nudiflora.</title>
        <authorList>
            <person name="Baek S."/>
            <person name="Kim J.-H."/>
            <person name="Choi K."/>
            <person name="Kim G.-B."/>
            <person name="Cho A."/>
            <person name="Jang H."/>
            <person name="Shin C.-H."/>
            <person name="Yu H.-J."/>
            <person name="Mun J.-H."/>
        </authorList>
    </citation>
    <scope>NUCLEOTIDE SEQUENCE [LARGE SCALE GENOMIC DNA]</scope>
    <source>
        <strain evidence="2">cv. Jeju island</strain>
        <tissue evidence="1">Leaf</tissue>
    </source>
</reference>
<sequence length="86" mass="9766">MAGLRWRIGDGQSVNVRPDPWLLMPYHFKVRTPSPLLPERVSDLIDPTSRQWDMLTGGPLQTFGWIAKLNCIQVLAAMEMPKYSGL</sequence>
<evidence type="ECO:0000313" key="2">
    <source>
        <dbReference type="Proteomes" id="UP000250321"/>
    </source>
</evidence>
<evidence type="ECO:0000313" key="1">
    <source>
        <dbReference type="EMBL" id="PQM35254.1"/>
    </source>
</evidence>
<dbReference type="STRING" id="2094558.A0A314UFR1"/>
<dbReference type="AlphaFoldDB" id="A0A314UFR1"/>
<accession>A0A314UFR1</accession>
<dbReference type="Proteomes" id="UP000250321">
    <property type="component" value="Unassembled WGS sequence"/>
</dbReference>
<proteinExistence type="predicted"/>
<comment type="caution">
    <text evidence="1">The sequence shown here is derived from an EMBL/GenBank/DDBJ whole genome shotgun (WGS) entry which is preliminary data.</text>
</comment>
<gene>
    <name evidence="1" type="ORF">Pyn_03667</name>
</gene>
<keyword evidence="2" id="KW-1185">Reference proteome</keyword>
<organism evidence="1 2">
    <name type="scientific">Prunus yedoensis var. nudiflora</name>
    <dbReference type="NCBI Taxonomy" id="2094558"/>
    <lineage>
        <taxon>Eukaryota</taxon>
        <taxon>Viridiplantae</taxon>
        <taxon>Streptophyta</taxon>
        <taxon>Embryophyta</taxon>
        <taxon>Tracheophyta</taxon>
        <taxon>Spermatophyta</taxon>
        <taxon>Magnoliopsida</taxon>
        <taxon>eudicotyledons</taxon>
        <taxon>Gunneridae</taxon>
        <taxon>Pentapetalae</taxon>
        <taxon>rosids</taxon>
        <taxon>fabids</taxon>
        <taxon>Rosales</taxon>
        <taxon>Rosaceae</taxon>
        <taxon>Amygdaloideae</taxon>
        <taxon>Amygdaleae</taxon>
        <taxon>Prunus</taxon>
    </lineage>
</organism>
<name>A0A314UFR1_PRUYE</name>
<dbReference type="EMBL" id="PJQY01003695">
    <property type="protein sequence ID" value="PQM35254.1"/>
    <property type="molecule type" value="Genomic_DNA"/>
</dbReference>
<dbReference type="OrthoDB" id="1165760at2759"/>
<protein>
    <submittedName>
        <fullName evidence="1">Uncharacterized protein</fullName>
    </submittedName>
</protein>